<feature type="transmembrane region" description="Helical" evidence="1">
    <location>
        <begin position="157"/>
        <end position="177"/>
    </location>
</feature>
<dbReference type="STRING" id="940190.MPTP_0092"/>
<sequence length="305" mass="34772">MYNKLKKLLAMITILFIALLGLLFLKNYQNQLFGGQKEVVSVEKSTVNFKKDIKKIAEDNDNLIAQRIVEAKNNFSGEVENTYVPIGKGELPSNLPLQKNKKLIKNSPVNTLYIIVKGRLTVKELAKKLNALNNQAIVFPTNYRLILLKLLSSIPQVLMIILVLLIAFSSLILAEYISNIRSIGIRRLSGEGKHTIALQSTYKDSLFLIVYTLVILFSIIIVLKIFNFLSIECFLVITFPILCWLFLLLIINFFLSNLFYYILQNQPINLSIKGKAPMKLIYLMVFVMQIFTLASLMYCVYGAMK</sequence>
<keyword evidence="3" id="KW-1185">Reference proteome</keyword>
<feature type="transmembrane region" description="Helical" evidence="1">
    <location>
        <begin position="234"/>
        <end position="260"/>
    </location>
</feature>
<name>F3Y7W3_MELPT</name>
<protein>
    <submittedName>
        <fullName evidence="2">Uncharacterized protein</fullName>
    </submittedName>
</protein>
<organism evidence="2 3">
    <name type="scientific">Melissococcus plutonius (strain ATCC 35311 / DSM 29964 / CIP 104052 / LMG 20360 / NCIMB 702443)</name>
    <dbReference type="NCBI Taxonomy" id="940190"/>
    <lineage>
        <taxon>Bacteria</taxon>
        <taxon>Bacillati</taxon>
        <taxon>Bacillota</taxon>
        <taxon>Bacilli</taxon>
        <taxon>Lactobacillales</taxon>
        <taxon>Enterococcaceae</taxon>
        <taxon>Melissococcus</taxon>
    </lineage>
</organism>
<proteinExistence type="predicted"/>
<keyword evidence="1" id="KW-0472">Membrane</keyword>
<dbReference type="AlphaFoldDB" id="F3Y7W3"/>
<dbReference type="EMBL" id="AP012200">
    <property type="protein sequence ID" value="BAK20591.1"/>
    <property type="molecule type" value="Genomic_DNA"/>
</dbReference>
<dbReference type="RefSeq" id="WP_013773029.1">
    <property type="nucleotide sequence ID" value="NC_015516.1"/>
</dbReference>
<evidence type="ECO:0000313" key="2">
    <source>
        <dbReference type="EMBL" id="BAK20591.1"/>
    </source>
</evidence>
<evidence type="ECO:0000256" key="1">
    <source>
        <dbReference type="SAM" id="Phobius"/>
    </source>
</evidence>
<feature type="transmembrane region" description="Helical" evidence="1">
    <location>
        <begin position="280"/>
        <end position="304"/>
    </location>
</feature>
<dbReference type="HOGENOM" id="CLU_911565_0_0_9"/>
<keyword evidence="1" id="KW-1133">Transmembrane helix</keyword>
<dbReference type="OrthoDB" id="2234333at2"/>
<accession>F3Y7W3</accession>
<dbReference type="KEGG" id="mps:MPTP_0092"/>
<reference evidence="2 3" key="1">
    <citation type="journal article" date="2011" name="J. Bacteriol.">
        <title>Complete genome sequence of Melissococcus plutonius ATCC 35311.</title>
        <authorList>
            <person name="Okumura K."/>
            <person name="Arai R."/>
            <person name="Okura M."/>
            <person name="Kirikae T."/>
            <person name="Takamatsu D."/>
            <person name="Osaki M."/>
            <person name="Miyoshi-Akiyama T."/>
        </authorList>
    </citation>
    <scope>NUCLEOTIDE SEQUENCE [LARGE SCALE GENOMIC DNA]</scope>
    <source>
        <strain evidence="3">ATCC 35311 / CIP 104052 / LMG 20360 / NCIMB 702443</strain>
    </source>
</reference>
<dbReference type="Proteomes" id="UP000008456">
    <property type="component" value="Chromosome"/>
</dbReference>
<keyword evidence="1" id="KW-0812">Transmembrane</keyword>
<reference key="2">
    <citation type="submission" date="2011-04" db="EMBL/GenBank/DDBJ databases">
        <title>Whole genome sequence of Melissococcus plutonius ATCC 35311.</title>
        <authorList>
            <person name="Okumura K."/>
            <person name="Arai R."/>
            <person name="Osaki M."/>
            <person name="Okura M."/>
            <person name="Kirikae T."/>
            <person name="Takamatsu D."/>
            <person name="Akiyama T."/>
        </authorList>
    </citation>
    <scope>NUCLEOTIDE SEQUENCE</scope>
    <source>
        <strain>ATCC 35311</strain>
    </source>
</reference>
<feature type="transmembrane region" description="Helical" evidence="1">
    <location>
        <begin position="206"/>
        <end position="228"/>
    </location>
</feature>
<gene>
    <name evidence="2" type="ordered locus">MPTP_0092</name>
</gene>
<evidence type="ECO:0000313" key="3">
    <source>
        <dbReference type="Proteomes" id="UP000008456"/>
    </source>
</evidence>